<dbReference type="PANTHER" id="PTHR11360">
    <property type="entry name" value="MONOCARBOXYLATE TRANSPORTER"/>
    <property type="match status" value="1"/>
</dbReference>
<feature type="transmembrane region" description="Helical" evidence="2">
    <location>
        <begin position="55"/>
        <end position="74"/>
    </location>
</feature>
<dbReference type="Pfam" id="PF07690">
    <property type="entry name" value="MFS_1"/>
    <property type="match status" value="1"/>
</dbReference>
<keyword evidence="2" id="KW-0812">Transmembrane</keyword>
<feature type="transmembrane region" description="Helical" evidence="2">
    <location>
        <begin position="80"/>
        <end position="104"/>
    </location>
</feature>
<feature type="transmembrane region" description="Helical" evidence="2">
    <location>
        <begin position="116"/>
        <end position="138"/>
    </location>
</feature>
<feature type="transmembrane region" description="Helical" evidence="2">
    <location>
        <begin position="150"/>
        <end position="173"/>
    </location>
</feature>
<dbReference type="GO" id="GO:0008028">
    <property type="term" value="F:monocarboxylic acid transmembrane transporter activity"/>
    <property type="evidence" value="ECO:0007669"/>
    <property type="project" value="TreeGrafter"/>
</dbReference>
<dbReference type="InterPro" id="IPR036259">
    <property type="entry name" value="MFS_trans_sf"/>
</dbReference>
<proteinExistence type="predicted"/>
<evidence type="ECO:0000256" key="1">
    <source>
        <dbReference type="SAM" id="MobiDB-lite"/>
    </source>
</evidence>
<gene>
    <name evidence="3" type="ORF">OKA104_LOCUS40465</name>
</gene>
<accession>A0A820AJ04</accession>
<dbReference type="AlphaFoldDB" id="A0A820AJ04"/>
<keyword evidence="2" id="KW-0472">Membrane</keyword>
<evidence type="ECO:0000313" key="4">
    <source>
        <dbReference type="Proteomes" id="UP000663881"/>
    </source>
</evidence>
<feature type="region of interest" description="Disordered" evidence="1">
    <location>
        <begin position="1"/>
        <end position="47"/>
    </location>
</feature>
<sequence>MVEEENGKMVEEKDEKRAEEEDGKMGEEEDGKMGEEEDGKRDEEEDKENDKKRRLYLFILTYIISGIATVVAPLCGSSVIQHIVYASFFGFFSGGYVTLSFSLPSDIVKDEEVDDAIGLLCLFSGIAVAIGTPVVGAMRDVFAHFANPFLWPYFIFGTCTIFSGCILFAIPLLQKQHPRQHPKEKGSGRERRPFIV</sequence>
<evidence type="ECO:0000256" key="2">
    <source>
        <dbReference type="SAM" id="Phobius"/>
    </source>
</evidence>
<protein>
    <submittedName>
        <fullName evidence="3">Uncharacterized protein</fullName>
    </submittedName>
</protein>
<comment type="caution">
    <text evidence="3">The sequence shown here is derived from an EMBL/GenBank/DDBJ whole genome shotgun (WGS) entry which is preliminary data.</text>
</comment>
<feature type="compositionally biased region" description="Basic and acidic residues" evidence="1">
    <location>
        <begin position="1"/>
        <end position="42"/>
    </location>
</feature>
<keyword evidence="2" id="KW-1133">Transmembrane helix</keyword>
<name>A0A820AJ04_9BILA</name>
<dbReference type="InterPro" id="IPR011701">
    <property type="entry name" value="MFS"/>
</dbReference>
<organism evidence="3 4">
    <name type="scientific">Adineta steineri</name>
    <dbReference type="NCBI Taxonomy" id="433720"/>
    <lineage>
        <taxon>Eukaryota</taxon>
        <taxon>Metazoa</taxon>
        <taxon>Spiralia</taxon>
        <taxon>Gnathifera</taxon>
        <taxon>Rotifera</taxon>
        <taxon>Eurotatoria</taxon>
        <taxon>Bdelloidea</taxon>
        <taxon>Adinetida</taxon>
        <taxon>Adinetidae</taxon>
        <taxon>Adineta</taxon>
    </lineage>
</organism>
<evidence type="ECO:0000313" key="3">
    <source>
        <dbReference type="EMBL" id="CAF4191612.1"/>
    </source>
</evidence>
<dbReference type="Proteomes" id="UP000663881">
    <property type="component" value="Unassembled WGS sequence"/>
</dbReference>
<dbReference type="EMBL" id="CAJOAY010008714">
    <property type="protein sequence ID" value="CAF4191612.1"/>
    <property type="molecule type" value="Genomic_DNA"/>
</dbReference>
<dbReference type="InterPro" id="IPR050327">
    <property type="entry name" value="Proton-linked_MCT"/>
</dbReference>
<reference evidence="3" key="1">
    <citation type="submission" date="2021-02" db="EMBL/GenBank/DDBJ databases">
        <authorList>
            <person name="Nowell W R."/>
        </authorList>
    </citation>
    <scope>NUCLEOTIDE SEQUENCE</scope>
</reference>
<dbReference type="SUPFAM" id="SSF103473">
    <property type="entry name" value="MFS general substrate transporter"/>
    <property type="match status" value="1"/>
</dbReference>
<dbReference type="PANTHER" id="PTHR11360:SF284">
    <property type="entry name" value="EG:103B4.3 PROTEIN-RELATED"/>
    <property type="match status" value="1"/>
</dbReference>
<dbReference type="Gene3D" id="1.20.1250.20">
    <property type="entry name" value="MFS general substrate transporter like domains"/>
    <property type="match status" value="1"/>
</dbReference>